<organism evidence="3 4">
    <name type="scientific">Cylindrotheca closterium</name>
    <dbReference type="NCBI Taxonomy" id="2856"/>
    <lineage>
        <taxon>Eukaryota</taxon>
        <taxon>Sar</taxon>
        <taxon>Stramenopiles</taxon>
        <taxon>Ochrophyta</taxon>
        <taxon>Bacillariophyta</taxon>
        <taxon>Bacillariophyceae</taxon>
        <taxon>Bacillariophycidae</taxon>
        <taxon>Bacillariales</taxon>
        <taxon>Bacillariaceae</taxon>
        <taxon>Cylindrotheca</taxon>
    </lineage>
</organism>
<keyword evidence="2" id="KW-1133">Transmembrane helix</keyword>
<evidence type="ECO:0000313" key="3">
    <source>
        <dbReference type="EMBL" id="CAJ1945991.1"/>
    </source>
</evidence>
<keyword evidence="4" id="KW-1185">Reference proteome</keyword>
<feature type="compositionally biased region" description="Polar residues" evidence="1">
    <location>
        <begin position="371"/>
        <end position="382"/>
    </location>
</feature>
<keyword evidence="2" id="KW-0812">Transmembrane</keyword>
<proteinExistence type="predicted"/>
<feature type="region of interest" description="Disordered" evidence="1">
    <location>
        <begin position="324"/>
        <end position="382"/>
    </location>
</feature>
<gene>
    <name evidence="3" type="ORF">CYCCA115_LOCUS10133</name>
</gene>
<feature type="region of interest" description="Disordered" evidence="1">
    <location>
        <begin position="276"/>
        <end position="298"/>
    </location>
</feature>
<name>A0AAD2D0Z8_9STRA</name>
<feature type="region of interest" description="Disordered" evidence="1">
    <location>
        <begin position="23"/>
        <end position="51"/>
    </location>
</feature>
<feature type="compositionally biased region" description="Polar residues" evidence="1">
    <location>
        <begin position="324"/>
        <end position="336"/>
    </location>
</feature>
<evidence type="ECO:0000256" key="1">
    <source>
        <dbReference type="SAM" id="MobiDB-lite"/>
    </source>
</evidence>
<evidence type="ECO:0000256" key="2">
    <source>
        <dbReference type="SAM" id="Phobius"/>
    </source>
</evidence>
<accession>A0AAD2D0Z8</accession>
<feature type="transmembrane region" description="Helical" evidence="2">
    <location>
        <begin position="245"/>
        <end position="266"/>
    </location>
</feature>
<dbReference type="EMBL" id="CAKOGP040001557">
    <property type="protein sequence ID" value="CAJ1945991.1"/>
    <property type="molecule type" value="Genomic_DNA"/>
</dbReference>
<feature type="compositionally biased region" description="Low complexity" evidence="1">
    <location>
        <begin position="26"/>
        <end position="46"/>
    </location>
</feature>
<evidence type="ECO:0000313" key="4">
    <source>
        <dbReference type="Proteomes" id="UP001295423"/>
    </source>
</evidence>
<protein>
    <submittedName>
        <fullName evidence="3">Uncharacterized protein</fullName>
    </submittedName>
</protein>
<sequence length="406" mass="44846">MSVNIDTFTDDLVDNIMGDRDFTDFGNDSNSGQSDGNDGNDNPSGGAINTSQVFNDSNELIGFQCARVLENNPNLVDIPLLFYIDMKFPKGSEAVAKKRVQTELLMAIARDFRITTGKACTDPPPNGISWLVAIKSDTDQLEQDETFPKCRQLEFIEATEDCFVYSFELTGNVLTGKTMPDVEAVVESLFVNQVEKTLGSDFGVKFLGIPKYEDGADDKTINIPPSNLEDIEQGNNPINRQTITIVGGFLVAAFCLATAGILLVLYRRRKITQLKEQQELERSPKQHFSHDTEDEDYDHEVPDQHLHALDLGNSFNQQVLGAHTPTNASRTHNNGANRGPAKYLTNVNPNQGPYSHFYGQQAAGAHRRNHSNQSDLMSQSTVDSWAQTNATIGSLELQLEPITGEI</sequence>
<feature type="compositionally biased region" description="Basic and acidic residues" evidence="1">
    <location>
        <begin position="276"/>
        <end position="291"/>
    </location>
</feature>
<reference evidence="3" key="1">
    <citation type="submission" date="2023-08" db="EMBL/GenBank/DDBJ databases">
        <authorList>
            <person name="Audoor S."/>
            <person name="Bilcke G."/>
        </authorList>
    </citation>
    <scope>NUCLEOTIDE SEQUENCE</scope>
</reference>
<dbReference type="AlphaFoldDB" id="A0AAD2D0Z8"/>
<comment type="caution">
    <text evidence="3">The sequence shown here is derived from an EMBL/GenBank/DDBJ whole genome shotgun (WGS) entry which is preliminary data.</text>
</comment>
<keyword evidence="2" id="KW-0472">Membrane</keyword>
<dbReference type="Proteomes" id="UP001295423">
    <property type="component" value="Unassembled WGS sequence"/>
</dbReference>